<evidence type="ECO:0000259" key="2">
    <source>
        <dbReference type="PROSITE" id="PS50966"/>
    </source>
</evidence>
<reference evidence="3" key="1">
    <citation type="journal article" date="2019" name="Toxins">
        <title>Detection of Abrin-Like and Prepropulchellin-Like Toxin Genes and Transcripts Using Whole Genome Sequencing and Full-Length Transcript Sequencing of Abrus precatorius.</title>
        <authorList>
            <person name="Hovde B.T."/>
            <person name="Daligault H.E."/>
            <person name="Hanschen E.R."/>
            <person name="Kunde Y.A."/>
            <person name="Johnson M.B."/>
            <person name="Starkenburg S.R."/>
            <person name="Johnson S.L."/>
        </authorList>
    </citation>
    <scope>NUCLEOTIDE SEQUENCE [LARGE SCALE GENOMIC DNA]</scope>
</reference>
<evidence type="ECO:0000313" key="4">
    <source>
        <dbReference type="RefSeq" id="XP_027348162.1"/>
    </source>
</evidence>
<dbReference type="AlphaFoldDB" id="A0A8B8KW85"/>
<keyword evidence="3" id="KW-1185">Reference proteome</keyword>
<dbReference type="PANTHER" id="PTHR31973">
    <property type="entry name" value="POLYPROTEIN, PUTATIVE-RELATED"/>
    <property type="match status" value="1"/>
</dbReference>
<dbReference type="Proteomes" id="UP000694853">
    <property type="component" value="Unplaced"/>
</dbReference>
<organism evidence="3 4">
    <name type="scientific">Abrus precatorius</name>
    <name type="common">Indian licorice</name>
    <name type="synonym">Glycine abrus</name>
    <dbReference type="NCBI Taxonomy" id="3816"/>
    <lineage>
        <taxon>Eukaryota</taxon>
        <taxon>Viridiplantae</taxon>
        <taxon>Streptophyta</taxon>
        <taxon>Embryophyta</taxon>
        <taxon>Tracheophyta</taxon>
        <taxon>Spermatophyta</taxon>
        <taxon>Magnoliopsida</taxon>
        <taxon>eudicotyledons</taxon>
        <taxon>Gunneridae</taxon>
        <taxon>Pentapetalae</taxon>
        <taxon>rosids</taxon>
        <taxon>fabids</taxon>
        <taxon>Fabales</taxon>
        <taxon>Fabaceae</taxon>
        <taxon>Papilionoideae</taxon>
        <taxon>50 kb inversion clade</taxon>
        <taxon>NPAAA clade</taxon>
        <taxon>indigoferoid/millettioid clade</taxon>
        <taxon>Abreae</taxon>
        <taxon>Abrus</taxon>
    </lineage>
</organism>
<dbReference type="OrthoDB" id="683469at2759"/>
<gene>
    <name evidence="4" type="primary">LOC113859642</name>
</gene>
<proteinExistence type="predicted"/>
<dbReference type="PROSITE" id="PS50966">
    <property type="entry name" value="ZF_SWIM"/>
    <property type="match status" value="1"/>
</dbReference>
<evidence type="ECO:0000313" key="3">
    <source>
        <dbReference type="Proteomes" id="UP000694853"/>
    </source>
</evidence>
<keyword evidence="1" id="KW-0862">Zinc</keyword>
<protein>
    <submittedName>
        <fullName evidence="4">Uncharacterized protein LOC113859642</fullName>
    </submittedName>
</protein>
<dbReference type="Pfam" id="PF04434">
    <property type="entry name" value="SWIM"/>
    <property type="match status" value="1"/>
</dbReference>
<dbReference type="GO" id="GO:0008270">
    <property type="term" value="F:zinc ion binding"/>
    <property type="evidence" value="ECO:0007669"/>
    <property type="project" value="UniProtKB-KW"/>
</dbReference>
<dbReference type="GeneID" id="113859642"/>
<name>A0A8B8KW85_ABRPR</name>
<dbReference type="RefSeq" id="XP_027348162.1">
    <property type="nucleotide sequence ID" value="XM_027492361.1"/>
</dbReference>
<keyword evidence="1" id="KW-0863">Zinc-finger</keyword>
<dbReference type="KEGG" id="aprc:113859642"/>
<dbReference type="PANTHER" id="PTHR31973:SF195">
    <property type="entry name" value="MUDR FAMILY TRANSPOSASE"/>
    <property type="match status" value="1"/>
</dbReference>
<reference evidence="4" key="2">
    <citation type="submission" date="2025-08" db="UniProtKB">
        <authorList>
            <consortium name="RefSeq"/>
        </authorList>
    </citation>
    <scope>IDENTIFICATION</scope>
    <source>
        <tissue evidence="4">Young leaves</tissue>
    </source>
</reference>
<accession>A0A8B8KW85</accession>
<feature type="domain" description="SWIM-type" evidence="2">
    <location>
        <begin position="266"/>
        <end position="298"/>
    </location>
</feature>
<evidence type="ECO:0000256" key="1">
    <source>
        <dbReference type="PROSITE-ProRule" id="PRU00325"/>
    </source>
</evidence>
<dbReference type="InterPro" id="IPR007527">
    <property type="entry name" value="Znf_SWIM"/>
</dbReference>
<sequence length="394" mass="45919">MGYTITYRKAWMGKQKAIEKVYGQWEASFEALPQWCAAMCDCVRGSVVQLDAVDAYRVDELVSNVKIFRRVFWTFGPCIRAFRYCKPLVQVDGTHLYGKYKGVLLVAVAQDGNQNILPIAFAIVEGYSRTEHEYNIHYERLRERGEVYSNWLNEIPREKWVLAFDGGHRWGHMTTDLVECINLVLKGARNLPITAPLRATYFRLAELFARKGSEAYARKKAGHIFSEFVTTRLQSNEVGARNLRISQFDRRSESFHVQDLSNRQEYRVDLRQRYCDCGDMHTDRYPCRHVIAACCIKNIDWRAYVDDVYTINKVCKVYKKEFAVIGNENTWRRYRGPKLCPNPSLKRTGKGRPKSTRFLNQMDMHEMRRPKRCSLCRAGNHSRQECPHAARPST</sequence>
<keyword evidence="1" id="KW-0479">Metal-binding</keyword>